<dbReference type="Proteomes" id="UP001497457">
    <property type="component" value="Chromosome 11b"/>
</dbReference>
<dbReference type="Pfam" id="PF07887">
    <property type="entry name" value="Calmodulin_bind"/>
    <property type="match status" value="1"/>
</dbReference>
<proteinExistence type="predicted"/>
<dbReference type="InterPro" id="IPR012416">
    <property type="entry name" value="CBP60"/>
</dbReference>
<dbReference type="EMBL" id="OZ075121">
    <property type="protein sequence ID" value="CAL4898762.1"/>
    <property type="molecule type" value="Genomic_DNA"/>
</dbReference>
<dbReference type="Pfam" id="PF20451">
    <property type="entry name" value="Calmod_bind_M"/>
    <property type="match status" value="1"/>
</dbReference>
<feature type="domain" description="Calmodulin binding protein central" evidence="3">
    <location>
        <begin position="265"/>
        <end position="329"/>
    </location>
</feature>
<gene>
    <name evidence="4" type="ORF">URODEC1_LOCUS7901</name>
</gene>
<dbReference type="PANTHER" id="PTHR31713">
    <property type="entry name" value="OS02G0177800 PROTEIN"/>
    <property type="match status" value="1"/>
</dbReference>
<accession>A0ABC8VXK8</accession>
<protein>
    <recommendedName>
        <fullName evidence="6">Calmodulin-binding protein</fullName>
    </recommendedName>
</protein>
<keyword evidence="5" id="KW-1185">Reference proteome</keyword>
<sequence>MPPKRHKRPPEGGGGGDNEGEGSTPPMSVKRRPLDPEIRDDCSSSKLQEIASTCVQMAHMLNAASRRSYEFDTWYLKLEEVAKVLTSNLNRVPGARIVQNLNPTYKLSFVNSLSDQIFTKREIRAADGALIKITIAGGDSNQQSSTSSHRLGSSRIKIVVLDGDFNADNHDAWTSEEFCNHIVRPRDKVGVVLTGDLELKLKNGEAYLENAIFADNSRFTRSGKFRLGVRLVDDLGERVQEGITEPFVVKDRRGEEYKKREIPKLDDEVWRLQKIAKGGVFHEALKRCGIHTVKHLLRLYYKDEKALRHILRSAPPLVWTTIVDHAKKCDPGRALYSHLIEGKDIRLYFSSVGRIVGATIANQYNGFDDVYLTQNKALLERWSKDAYECMMTNREPDYEMYNSEPRPIDSGAFQFKGLITPGSTSTEPTDKIIHETDKPDSSNNNTFSGRLSQQWPILSSHENNDVTDESYDETVGSLALDQGAVTMDQGGDQIPLGNDDSSLFQWDQEQRTASHCASPTSQSIQSVPPHISMENIFRDIDMSEILYNMEQNQLWENIFDDSMAPFFCATNVSKMSADDAGCSMTKLASCRRWLQLATLVKAMAMLRACRSKARS</sequence>
<reference evidence="5" key="1">
    <citation type="submission" date="2024-06" db="EMBL/GenBank/DDBJ databases">
        <authorList>
            <person name="Ryan C."/>
        </authorList>
    </citation>
    <scope>NUCLEOTIDE SEQUENCE [LARGE SCALE GENOMIC DNA]</scope>
</reference>
<dbReference type="InterPro" id="IPR046831">
    <property type="entry name" value="Calmodulin_bind_N"/>
</dbReference>
<organism evidence="4 5">
    <name type="scientific">Urochloa decumbens</name>
    <dbReference type="NCBI Taxonomy" id="240449"/>
    <lineage>
        <taxon>Eukaryota</taxon>
        <taxon>Viridiplantae</taxon>
        <taxon>Streptophyta</taxon>
        <taxon>Embryophyta</taxon>
        <taxon>Tracheophyta</taxon>
        <taxon>Spermatophyta</taxon>
        <taxon>Magnoliopsida</taxon>
        <taxon>Liliopsida</taxon>
        <taxon>Poales</taxon>
        <taxon>Poaceae</taxon>
        <taxon>PACMAD clade</taxon>
        <taxon>Panicoideae</taxon>
        <taxon>Panicodae</taxon>
        <taxon>Paniceae</taxon>
        <taxon>Melinidinae</taxon>
        <taxon>Urochloa</taxon>
    </lineage>
</organism>
<evidence type="ECO:0000259" key="2">
    <source>
        <dbReference type="Pfam" id="PF07887"/>
    </source>
</evidence>
<dbReference type="PANTHER" id="PTHR31713:SF47">
    <property type="entry name" value="PROTEIN, PUTATIVE, EXPRESSED-RELATED"/>
    <property type="match status" value="1"/>
</dbReference>
<dbReference type="AlphaFoldDB" id="A0ABC8VXK8"/>
<evidence type="ECO:0008006" key="6">
    <source>
        <dbReference type="Google" id="ProtNLM"/>
    </source>
</evidence>
<evidence type="ECO:0000256" key="1">
    <source>
        <dbReference type="SAM" id="MobiDB-lite"/>
    </source>
</evidence>
<name>A0ABC8VXK8_9POAL</name>
<reference evidence="4 5" key="2">
    <citation type="submission" date="2024-10" db="EMBL/GenBank/DDBJ databases">
        <authorList>
            <person name="Ryan C."/>
        </authorList>
    </citation>
    <scope>NUCLEOTIDE SEQUENCE [LARGE SCALE GENOMIC DNA]</scope>
</reference>
<evidence type="ECO:0000313" key="5">
    <source>
        <dbReference type="Proteomes" id="UP001497457"/>
    </source>
</evidence>
<evidence type="ECO:0000259" key="3">
    <source>
        <dbReference type="Pfam" id="PF20451"/>
    </source>
</evidence>
<feature type="domain" description="Calmodulin binding protein-like N-terminal" evidence="2">
    <location>
        <begin position="105"/>
        <end position="252"/>
    </location>
</feature>
<evidence type="ECO:0000313" key="4">
    <source>
        <dbReference type="EMBL" id="CAL4898762.1"/>
    </source>
</evidence>
<dbReference type="InterPro" id="IPR046830">
    <property type="entry name" value="Calmod_bind_M"/>
</dbReference>
<feature type="region of interest" description="Disordered" evidence="1">
    <location>
        <begin position="1"/>
        <end position="40"/>
    </location>
</feature>